<dbReference type="AlphaFoldDB" id="A0A0S4J4G4"/>
<protein>
    <submittedName>
        <fullName evidence="4">Membrane-associated protein, putative</fullName>
    </submittedName>
</protein>
<feature type="compositionally biased region" description="Polar residues" evidence="2">
    <location>
        <begin position="189"/>
        <end position="207"/>
    </location>
</feature>
<feature type="domain" description="FH2" evidence="3">
    <location>
        <begin position="299"/>
        <end position="758"/>
    </location>
</feature>
<dbReference type="PANTHER" id="PTHR23213">
    <property type="entry name" value="FORMIN-RELATED"/>
    <property type="match status" value="1"/>
</dbReference>
<evidence type="ECO:0000256" key="1">
    <source>
        <dbReference type="ARBA" id="ARBA00025793"/>
    </source>
</evidence>
<dbReference type="Proteomes" id="UP000051952">
    <property type="component" value="Unassembled WGS sequence"/>
</dbReference>
<evidence type="ECO:0000259" key="3">
    <source>
        <dbReference type="PROSITE" id="PS51444"/>
    </source>
</evidence>
<dbReference type="OrthoDB" id="1104827at2759"/>
<accession>A0A0S4J4G4</accession>
<feature type="non-terminal residue" evidence="4">
    <location>
        <position position="1"/>
    </location>
</feature>
<gene>
    <name evidence="4" type="ORF">BSAL_83325</name>
</gene>
<dbReference type="InterPro" id="IPR015425">
    <property type="entry name" value="FH2_Formin"/>
</dbReference>
<dbReference type="VEuPathDB" id="TriTrypDB:BSAL_66050"/>
<feature type="region of interest" description="Disordered" evidence="2">
    <location>
        <begin position="181"/>
        <end position="247"/>
    </location>
</feature>
<dbReference type="Gene3D" id="1.20.58.2220">
    <property type="entry name" value="Formin, FH2 domain"/>
    <property type="match status" value="1"/>
</dbReference>
<sequence length="769" mass="84248">ALNSTVAPSKKKTSPKRQYFASRLAEQEEMSFDDDDEDGDNNKQFDDCDEFDSPLTLMQQQKQLNQRAGRSTTQQRKRGESIHKPQQYKPTISSEGTYFRRGEGEPRQSTGVGNNTNLSRGPQRGGGGRYREDWEGGGGFGGSGVPSSSASQDDMYLDPSYQPPQKPSRMIYEELRRVHDEVDEELPQSPANALNSTVAPSTSSLETTPPAPKGLPPPPPPPQSGGAVSAVSGLPPPPAGLPPPPPNMVWHHHPGDCLRLPLVCHHHHHRLGARLRRLLLGCHLGRDRHRPHRRLWAKQAALHLSGPHMKTFFWKKFPKPIGIWGVKEDPIVKTIVDEEFLLALFEVKKNAGGATSAAKLRQDTASKNTSSGKTSTVFMGQRLQNIAITLKKLRLTKEVVSTALMRCDAATLNEELLSLLLNILATPEDVSKLNAEKARGDVQWSETETFLHYVATTVPDARERVQLWQSALEFKELVDRCTKSVCVVEGAVEVVTAKSGRLAVVLRLIREVGNLMNRGTNHGDAVALRLESLGSMGVTKAIDGRTSLMEALVLLITGAQQPQAQQTPSSTQGAPPLLASSSVSSLLMEERSASDTFSGSASPGRAAFHQNHQQLVAFSKDLVIVTEAIGHPFPIMTQSLSQLNHTLQRMRKIVSAHGGHQRPLAHEGIEDALPAMLSETCNAFTSSVAQLTLRHQRLREDIATMIQTFGEDPNSTEETVVWKHLAQFGRDFDAALDATKRGKKTKDGMMLKLTAKRCGGTKADDEEQA</sequence>
<feature type="compositionally biased region" description="Polar residues" evidence="2">
    <location>
        <begin position="107"/>
        <end position="119"/>
    </location>
</feature>
<feature type="compositionally biased region" description="Pro residues" evidence="2">
    <location>
        <begin position="234"/>
        <end position="247"/>
    </location>
</feature>
<comment type="similarity">
    <text evidence="1">Belongs to the formin-like family. Class-I subfamily.</text>
</comment>
<proteinExistence type="inferred from homology"/>
<dbReference type="InterPro" id="IPR042201">
    <property type="entry name" value="FH2_Formin_sf"/>
</dbReference>
<evidence type="ECO:0000313" key="4">
    <source>
        <dbReference type="EMBL" id="CUG69348.1"/>
    </source>
</evidence>
<organism evidence="4 5">
    <name type="scientific">Bodo saltans</name>
    <name type="common">Flagellated protozoan</name>
    <dbReference type="NCBI Taxonomy" id="75058"/>
    <lineage>
        <taxon>Eukaryota</taxon>
        <taxon>Discoba</taxon>
        <taxon>Euglenozoa</taxon>
        <taxon>Kinetoplastea</taxon>
        <taxon>Metakinetoplastina</taxon>
        <taxon>Eubodonida</taxon>
        <taxon>Bodonidae</taxon>
        <taxon>Bodo</taxon>
    </lineage>
</organism>
<feature type="compositionally biased region" description="Polar residues" evidence="2">
    <location>
        <begin position="56"/>
        <end position="74"/>
    </location>
</feature>
<dbReference type="GO" id="GO:0051015">
    <property type="term" value="F:actin filament binding"/>
    <property type="evidence" value="ECO:0007669"/>
    <property type="project" value="InterPro"/>
</dbReference>
<feature type="region of interest" description="Disordered" evidence="2">
    <location>
        <begin position="1"/>
        <end position="168"/>
    </location>
</feature>
<feature type="compositionally biased region" description="Acidic residues" evidence="2">
    <location>
        <begin position="27"/>
        <end position="39"/>
    </location>
</feature>
<feature type="compositionally biased region" description="Pro residues" evidence="2">
    <location>
        <begin position="209"/>
        <end position="223"/>
    </location>
</feature>
<dbReference type="SUPFAM" id="SSF101447">
    <property type="entry name" value="Formin homology 2 domain (FH2 domain)"/>
    <property type="match status" value="1"/>
</dbReference>
<dbReference type="InterPro" id="IPR027643">
    <property type="entry name" value="Formin-like_plant"/>
</dbReference>
<dbReference type="PANTHER" id="PTHR23213:SF368">
    <property type="entry name" value="HISTONE H3-K79 METHYLTRANSFERASE"/>
    <property type="match status" value="1"/>
</dbReference>
<dbReference type="GO" id="GO:0045010">
    <property type="term" value="P:actin nucleation"/>
    <property type="evidence" value="ECO:0007669"/>
    <property type="project" value="InterPro"/>
</dbReference>
<evidence type="ECO:0000256" key="2">
    <source>
        <dbReference type="SAM" id="MobiDB-lite"/>
    </source>
</evidence>
<dbReference type="PROSITE" id="PS51444">
    <property type="entry name" value="FH2"/>
    <property type="match status" value="1"/>
</dbReference>
<evidence type="ECO:0000313" key="5">
    <source>
        <dbReference type="Proteomes" id="UP000051952"/>
    </source>
</evidence>
<keyword evidence="5" id="KW-1185">Reference proteome</keyword>
<dbReference type="Pfam" id="PF02181">
    <property type="entry name" value="FH2"/>
    <property type="match status" value="1"/>
</dbReference>
<name>A0A0S4J4G4_BODSA</name>
<dbReference type="EMBL" id="CYKH01000935">
    <property type="protein sequence ID" value="CUG69348.1"/>
    <property type="molecule type" value="Genomic_DNA"/>
</dbReference>
<reference evidence="5" key="1">
    <citation type="submission" date="2015-09" db="EMBL/GenBank/DDBJ databases">
        <authorList>
            <consortium name="Pathogen Informatics"/>
        </authorList>
    </citation>
    <scope>NUCLEOTIDE SEQUENCE [LARGE SCALE GENOMIC DNA]</scope>
    <source>
        <strain evidence="5">Lake Konstanz</strain>
    </source>
</reference>
<dbReference type="SMART" id="SM00498">
    <property type="entry name" value="FH2"/>
    <property type="match status" value="1"/>
</dbReference>